<evidence type="ECO:0000313" key="2">
    <source>
        <dbReference type="Proteomes" id="UP001549920"/>
    </source>
</evidence>
<proteinExistence type="predicted"/>
<dbReference type="EMBL" id="JBEUOH010000018">
    <property type="protein sequence ID" value="KAL0870589.1"/>
    <property type="molecule type" value="Genomic_DNA"/>
</dbReference>
<gene>
    <name evidence="1" type="ORF">ABMA27_005551</name>
</gene>
<name>A0ABR3HJJ6_LOXSC</name>
<dbReference type="InterPro" id="IPR043502">
    <property type="entry name" value="DNA/RNA_pol_sf"/>
</dbReference>
<dbReference type="InterPro" id="IPR008042">
    <property type="entry name" value="Retrotrans_Pao"/>
</dbReference>
<dbReference type="SUPFAM" id="SSF56672">
    <property type="entry name" value="DNA/RNA polymerases"/>
    <property type="match status" value="1"/>
</dbReference>
<dbReference type="Pfam" id="PF05380">
    <property type="entry name" value="Peptidase_A17"/>
    <property type="match status" value="1"/>
</dbReference>
<dbReference type="Proteomes" id="UP001549920">
    <property type="component" value="Unassembled WGS sequence"/>
</dbReference>
<reference evidence="1 2" key="1">
    <citation type="submission" date="2024-06" db="EMBL/GenBank/DDBJ databases">
        <title>A chromosome-level genome assembly of beet webworm, Loxostege sticticalis.</title>
        <authorList>
            <person name="Zhang Y."/>
        </authorList>
    </citation>
    <scope>NUCLEOTIDE SEQUENCE [LARGE SCALE GENOMIC DNA]</scope>
    <source>
        <strain evidence="1">AQ026</strain>
        <tissue evidence="1">Whole body</tissue>
    </source>
</reference>
<accession>A0ABR3HJJ6</accession>
<organism evidence="1 2">
    <name type="scientific">Loxostege sticticalis</name>
    <name type="common">Beet webworm moth</name>
    <dbReference type="NCBI Taxonomy" id="481309"/>
    <lineage>
        <taxon>Eukaryota</taxon>
        <taxon>Metazoa</taxon>
        <taxon>Ecdysozoa</taxon>
        <taxon>Arthropoda</taxon>
        <taxon>Hexapoda</taxon>
        <taxon>Insecta</taxon>
        <taxon>Pterygota</taxon>
        <taxon>Neoptera</taxon>
        <taxon>Endopterygota</taxon>
        <taxon>Lepidoptera</taxon>
        <taxon>Glossata</taxon>
        <taxon>Ditrysia</taxon>
        <taxon>Pyraloidea</taxon>
        <taxon>Crambidae</taxon>
        <taxon>Pyraustinae</taxon>
        <taxon>Loxostege</taxon>
    </lineage>
</organism>
<sequence>MLRVSFLSASAPYLAVRTLQQVAYVEGDKYPEAKEQTLRDFYMDDLMTGCDTEEEAIMIYKEMNEMLMKGGFELRKWTSNKEGVLREIENDNKLKIKLDEVMKILGLTWDRREDEFQYSVAVSELSEPVTKRKILSEIARLFDPLGWLSPCIILAKIIIQKLWLKGLDWDEEVSADINKQWVTYRNELPLLKEFRIPRWMGTNKNSHIELHGFADASNAAYAAVVYARVIDKENNVRVVLLTAKTKVHMSNQNCVDTTIGVMRSGSSSKTVEGSRKGVGGRQNKYIRVDGQRSC</sequence>
<protein>
    <submittedName>
        <fullName evidence="1">Uncharacterized protein</fullName>
    </submittedName>
</protein>
<comment type="caution">
    <text evidence="1">The sequence shown here is derived from an EMBL/GenBank/DDBJ whole genome shotgun (WGS) entry which is preliminary data.</text>
</comment>
<evidence type="ECO:0000313" key="1">
    <source>
        <dbReference type="EMBL" id="KAL0870589.1"/>
    </source>
</evidence>
<keyword evidence="2" id="KW-1185">Reference proteome</keyword>
<dbReference type="PANTHER" id="PTHR47331">
    <property type="entry name" value="PHD-TYPE DOMAIN-CONTAINING PROTEIN"/>
    <property type="match status" value="1"/>
</dbReference>